<protein>
    <submittedName>
        <fullName evidence="1">Uncharacterized protein</fullName>
    </submittedName>
</protein>
<reference evidence="1" key="1">
    <citation type="submission" date="2013-12" db="EMBL/GenBank/DDBJ databases">
        <title>The Genome Sequence of Aphanomyces invadans NJM9701.</title>
        <authorList>
            <consortium name="The Broad Institute Genomics Platform"/>
            <person name="Russ C."/>
            <person name="Tyler B."/>
            <person name="van West P."/>
            <person name="Dieguez-Uribeondo J."/>
            <person name="Young S.K."/>
            <person name="Zeng Q."/>
            <person name="Gargeya S."/>
            <person name="Fitzgerald M."/>
            <person name="Abouelleil A."/>
            <person name="Alvarado L."/>
            <person name="Chapman S.B."/>
            <person name="Gainer-Dewar J."/>
            <person name="Goldberg J."/>
            <person name="Griggs A."/>
            <person name="Gujja S."/>
            <person name="Hansen M."/>
            <person name="Howarth C."/>
            <person name="Imamovic A."/>
            <person name="Ireland A."/>
            <person name="Larimer J."/>
            <person name="McCowan C."/>
            <person name="Murphy C."/>
            <person name="Pearson M."/>
            <person name="Poon T.W."/>
            <person name="Priest M."/>
            <person name="Roberts A."/>
            <person name="Saif S."/>
            <person name="Shea T."/>
            <person name="Sykes S."/>
            <person name="Wortman J."/>
            <person name="Nusbaum C."/>
            <person name="Birren B."/>
        </authorList>
    </citation>
    <scope>NUCLEOTIDE SEQUENCE [LARGE SCALE GENOMIC DNA]</scope>
    <source>
        <strain evidence="1">NJM9701</strain>
    </source>
</reference>
<evidence type="ECO:0000313" key="1">
    <source>
        <dbReference type="EMBL" id="ETW06415.1"/>
    </source>
</evidence>
<proteinExistence type="predicted"/>
<dbReference type="OrthoDB" id="421822at2759"/>
<name>A0A024UJU6_9STRA</name>
<gene>
    <name evidence="1" type="ORF">H310_02678</name>
</gene>
<accession>A0A024UJU6</accession>
<dbReference type="eggNOG" id="ENOG502SCYE">
    <property type="taxonomic scope" value="Eukaryota"/>
</dbReference>
<dbReference type="EMBL" id="KI913955">
    <property type="protein sequence ID" value="ETW06415.1"/>
    <property type="molecule type" value="Genomic_DNA"/>
</dbReference>
<dbReference type="VEuPathDB" id="FungiDB:H310_02678"/>
<dbReference type="InterPro" id="IPR014710">
    <property type="entry name" value="RmlC-like_jellyroll"/>
</dbReference>
<dbReference type="Gene3D" id="2.60.120.10">
    <property type="entry name" value="Jelly Rolls"/>
    <property type="match status" value="1"/>
</dbReference>
<dbReference type="AlphaFoldDB" id="A0A024UJU6"/>
<dbReference type="RefSeq" id="XP_008864490.1">
    <property type="nucleotide sequence ID" value="XM_008866268.1"/>
</dbReference>
<organism evidence="1">
    <name type="scientific">Aphanomyces invadans</name>
    <dbReference type="NCBI Taxonomy" id="157072"/>
    <lineage>
        <taxon>Eukaryota</taxon>
        <taxon>Sar</taxon>
        <taxon>Stramenopiles</taxon>
        <taxon>Oomycota</taxon>
        <taxon>Saprolegniomycetes</taxon>
        <taxon>Saprolegniales</taxon>
        <taxon>Verrucalvaceae</taxon>
        <taxon>Aphanomyces</taxon>
    </lineage>
</organism>
<dbReference type="GeneID" id="20079728"/>
<sequence length="203" mass="22770">MATKIFGNDYIVIQTWSRQDSTAPAASLGDAIPPFTKLSFWLRNDPSMGGEILLHRRANDGQPIEPPPWPQALFCHVLAEPPTRRSRPVSDADPTWSTKVGTTLLYDDSIVNVWDFIVHPLASCHYHVHHYPYVFINLVPGATQPVDAHGTLLDDGPVRKHGPGEINFVDVAALDSLPHHAFRNVADTPFCQYIVEFKEKRRD</sequence>